<sequence>MSNAKWILYPSPQPISYAKDTKVFIKTKSRREKGRIGTVVNQKDGRILVQIPITKPNSDSAVYQASHAPKRLVPILTSDKNGLEVIVTRTTSHYRLLAASQLISTDYVLEIGCSNGEASLVIANYVEKGSLIGIDVSTEMIQQAQEKFRDLGKSNVSFHVVDPFGDPKRALEIVTNHKGPNNSNDRLVVFIDIGGNRDLESVVKMLHWVETKLNPRLCIIKSEAMVDQIQQDTSTPVSEDSTSFKHESTNVNHQSQESTSKRRKLDQVRIEPCGTIVNGKEWYQGLLQKVKNQIALSIHKPRFSHPKKAPLSLSPLDQKTPICRYHNYHKDGCSKGNECDLDHVHCHYCLEPGHKAKDCIKSL</sequence>
<dbReference type="GO" id="GO:0008270">
    <property type="term" value="F:zinc ion binding"/>
    <property type="evidence" value="ECO:0007669"/>
    <property type="project" value="UniProtKB-KW"/>
</dbReference>
<dbReference type="AlphaFoldDB" id="A0AAD3CZW2"/>
<dbReference type="InterPro" id="IPR029063">
    <property type="entry name" value="SAM-dependent_MTases_sf"/>
</dbReference>
<feature type="compositionally biased region" description="Polar residues" evidence="2">
    <location>
        <begin position="249"/>
        <end position="258"/>
    </location>
</feature>
<reference evidence="5 6" key="1">
    <citation type="journal article" date="2021" name="Sci. Rep.">
        <title>The genome of the diatom Chaetoceros tenuissimus carries an ancient integrated fragment of an extant virus.</title>
        <authorList>
            <person name="Hongo Y."/>
            <person name="Kimura K."/>
            <person name="Takaki Y."/>
            <person name="Yoshida Y."/>
            <person name="Baba S."/>
            <person name="Kobayashi G."/>
            <person name="Nagasaki K."/>
            <person name="Hano T."/>
            <person name="Tomaru Y."/>
        </authorList>
    </citation>
    <scope>NUCLEOTIDE SEQUENCE [LARGE SCALE GENOMIC DNA]</scope>
    <source>
        <strain evidence="5 6">NIES-3715</strain>
    </source>
</reference>
<proteinExistence type="predicted"/>
<evidence type="ECO:0000256" key="1">
    <source>
        <dbReference type="PROSITE-ProRule" id="PRU00723"/>
    </source>
</evidence>
<dbReference type="Proteomes" id="UP001054902">
    <property type="component" value="Unassembled WGS sequence"/>
</dbReference>
<comment type="caution">
    <text evidence="5">The sequence shown here is derived from an EMBL/GenBank/DDBJ whole genome shotgun (WGS) entry which is preliminary data.</text>
</comment>
<dbReference type="Pfam" id="PF13847">
    <property type="entry name" value="Methyltransf_31"/>
    <property type="match status" value="1"/>
</dbReference>
<dbReference type="Gene3D" id="3.40.50.150">
    <property type="entry name" value="Vaccinia Virus protein VP39"/>
    <property type="match status" value="1"/>
</dbReference>
<dbReference type="InterPro" id="IPR025714">
    <property type="entry name" value="Methyltranfer_dom"/>
</dbReference>
<feature type="domain" description="C3H1-type" evidence="3">
    <location>
        <begin position="317"/>
        <end position="346"/>
    </location>
</feature>
<dbReference type="InterPro" id="IPR001878">
    <property type="entry name" value="Znf_CCHC"/>
</dbReference>
<name>A0AAD3CZW2_9STRA</name>
<evidence type="ECO:0000256" key="2">
    <source>
        <dbReference type="SAM" id="MobiDB-lite"/>
    </source>
</evidence>
<feature type="zinc finger region" description="C3H1-type" evidence="1">
    <location>
        <begin position="317"/>
        <end position="346"/>
    </location>
</feature>
<gene>
    <name evidence="5" type="ORF">CTEN210_11554</name>
</gene>
<feature type="domain" description="CCHC-type" evidence="4">
    <location>
        <begin position="346"/>
        <end position="359"/>
    </location>
</feature>
<dbReference type="CDD" id="cd02440">
    <property type="entry name" value="AdoMet_MTases"/>
    <property type="match status" value="1"/>
</dbReference>
<evidence type="ECO:0000313" key="5">
    <source>
        <dbReference type="EMBL" id="GFH55078.1"/>
    </source>
</evidence>
<keyword evidence="6" id="KW-1185">Reference proteome</keyword>
<evidence type="ECO:0000259" key="4">
    <source>
        <dbReference type="PROSITE" id="PS50158"/>
    </source>
</evidence>
<dbReference type="SUPFAM" id="SSF53335">
    <property type="entry name" value="S-adenosyl-L-methionine-dependent methyltransferases"/>
    <property type="match status" value="1"/>
</dbReference>
<feature type="compositionally biased region" description="Polar residues" evidence="2">
    <location>
        <begin position="230"/>
        <end position="241"/>
    </location>
</feature>
<feature type="region of interest" description="Disordered" evidence="2">
    <location>
        <begin position="230"/>
        <end position="264"/>
    </location>
</feature>
<keyword evidence="1" id="KW-0862">Zinc</keyword>
<evidence type="ECO:0000259" key="3">
    <source>
        <dbReference type="PROSITE" id="PS50103"/>
    </source>
</evidence>
<dbReference type="EMBL" id="BLLK01000047">
    <property type="protein sequence ID" value="GFH55078.1"/>
    <property type="molecule type" value="Genomic_DNA"/>
</dbReference>
<dbReference type="InterPro" id="IPR000571">
    <property type="entry name" value="Znf_CCCH"/>
</dbReference>
<keyword evidence="1" id="KW-0479">Metal-binding</keyword>
<evidence type="ECO:0000313" key="6">
    <source>
        <dbReference type="Proteomes" id="UP001054902"/>
    </source>
</evidence>
<organism evidence="5 6">
    <name type="scientific">Chaetoceros tenuissimus</name>
    <dbReference type="NCBI Taxonomy" id="426638"/>
    <lineage>
        <taxon>Eukaryota</taxon>
        <taxon>Sar</taxon>
        <taxon>Stramenopiles</taxon>
        <taxon>Ochrophyta</taxon>
        <taxon>Bacillariophyta</taxon>
        <taxon>Coscinodiscophyceae</taxon>
        <taxon>Chaetocerotophycidae</taxon>
        <taxon>Chaetocerotales</taxon>
        <taxon>Chaetocerotaceae</taxon>
        <taxon>Chaetoceros</taxon>
    </lineage>
</organism>
<evidence type="ECO:0008006" key="7">
    <source>
        <dbReference type="Google" id="ProtNLM"/>
    </source>
</evidence>
<accession>A0AAD3CZW2</accession>
<dbReference type="PROSITE" id="PS50103">
    <property type="entry name" value="ZF_C3H1"/>
    <property type="match status" value="1"/>
</dbReference>
<keyword evidence="1" id="KW-0863">Zinc-finger</keyword>
<dbReference type="GO" id="GO:0003676">
    <property type="term" value="F:nucleic acid binding"/>
    <property type="evidence" value="ECO:0007669"/>
    <property type="project" value="InterPro"/>
</dbReference>
<protein>
    <recommendedName>
        <fullName evidence="7">C3H1-type domain-containing protein</fullName>
    </recommendedName>
</protein>
<dbReference type="PROSITE" id="PS50158">
    <property type="entry name" value="ZF_CCHC"/>
    <property type="match status" value="1"/>
</dbReference>